<keyword evidence="1" id="KW-1133">Transmembrane helix</keyword>
<dbReference type="RefSeq" id="WP_382377800.1">
    <property type="nucleotide sequence ID" value="NZ_JBHRZI010000029.1"/>
</dbReference>
<keyword evidence="3" id="KW-1185">Reference proteome</keyword>
<keyword evidence="1" id="KW-0472">Membrane</keyword>
<dbReference type="Proteomes" id="UP001595690">
    <property type="component" value="Unassembled WGS sequence"/>
</dbReference>
<evidence type="ECO:0000313" key="3">
    <source>
        <dbReference type="Proteomes" id="UP001595690"/>
    </source>
</evidence>
<feature type="transmembrane region" description="Helical" evidence="1">
    <location>
        <begin position="140"/>
        <end position="160"/>
    </location>
</feature>
<dbReference type="EMBL" id="JBHRZI010000029">
    <property type="protein sequence ID" value="MFC3896245.1"/>
    <property type="molecule type" value="Genomic_DNA"/>
</dbReference>
<keyword evidence="1" id="KW-0812">Transmembrane</keyword>
<reference evidence="3" key="1">
    <citation type="journal article" date="2019" name="Int. J. Syst. Evol. Microbiol.">
        <title>The Global Catalogue of Microorganisms (GCM) 10K type strain sequencing project: providing services to taxonomists for standard genome sequencing and annotation.</title>
        <authorList>
            <consortium name="The Broad Institute Genomics Platform"/>
            <consortium name="The Broad Institute Genome Sequencing Center for Infectious Disease"/>
            <person name="Wu L."/>
            <person name="Ma J."/>
        </authorList>
    </citation>
    <scope>NUCLEOTIDE SEQUENCE [LARGE SCALE GENOMIC DNA]</scope>
    <source>
        <strain evidence="3">CGMCC 4.7405</strain>
    </source>
</reference>
<feature type="transmembrane region" description="Helical" evidence="1">
    <location>
        <begin position="77"/>
        <end position="95"/>
    </location>
</feature>
<feature type="transmembrane region" description="Helical" evidence="1">
    <location>
        <begin position="42"/>
        <end position="65"/>
    </location>
</feature>
<proteinExistence type="predicted"/>
<evidence type="ECO:0000256" key="1">
    <source>
        <dbReference type="SAM" id="Phobius"/>
    </source>
</evidence>
<evidence type="ECO:0000313" key="2">
    <source>
        <dbReference type="EMBL" id="MFC3896245.1"/>
    </source>
</evidence>
<name>A0ABV8C2J9_9PSEU</name>
<gene>
    <name evidence="2" type="ORF">ACFOWZ_32605</name>
</gene>
<protein>
    <submittedName>
        <fullName evidence="2">Uncharacterized protein</fullName>
    </submittedName>
</protein>
<feature type="transmembrane region" description="Helical" evidence="1">
    <location>
        <begin position="101"/>
        <end position="119"/>
    </location>
</feature>
<organism evidence="2 3">
    <name type="scientific">Lentzea rhizosphaerae</name>
    <dbReference type="NCBI Taxonomy" id="2041025"/>
    <lineage>
        <taxon>Bacteria</taxon>
        <taxon>Bacillati</taxon>
        <taxon>Actinomycetota</taxon>
        <taxon>Actinomycetes</taxon>
        <taxon>Pseudonocardiales</taxon>
        <taxon>Pseudonocardiaceae</taxon>
        <taxon>Lentzea</taxon>
    </lineage>
</organism>
<sequence>MTFFSAFLVFYAWSRERALLYEFGLSGMSSRPPLDYLLSTGVTVWLWSSGGVVLILVTLLLICLAEVAAVSARRRWWARRAGALVALGALGVLALGGGGRAHPLTMFTAMVVLWGCWLVHRRVRLSERVYAAGPLPMRMYAVDATLALMMVFVLVGHGFATASRDGNANAELIATHGTWVSVHSTQPLLLDRKVHGRFCEREDSAGAGYRFHYEGFRLIWTNGSRLYVLSAVGDRRTAVELDTGAVRVEYRNGNGTERPDCLGR</sequence>
<accession>A0ABV8C2J9</accession>
<comment type="caution">
    <text evidence="2">The sequence shown here is derived from an EMBL/GenBank/DDBJ whole genome shotgun (WGS) entry which is preliminary data.</text>
</comment>